<evidence type="ECO:0000256" key="5">
    <source>
        <dbReference type="ARBA" id="ARBA00022692"/>
    </source>
</evidence>
<sequence>MANVLSLKRVSASSSPPPGVSEVQPVAKLIDVSRCIGCKGCEVACKEWNDLPPEPTHNFGSYQSHEDLSAQTWTLIRFHEVEIDGRLQWLMLKDQCMHCEDPGCLAACPSPGAIVQYANGIVDFNQDACIGCGYCITGCPFDVPRLSATTGKVYKCNLCVDRVSAGLEPACAKTCPTGAIQFGPKDQMLERARTSAERLKQRGYANAAVYSPQGVGGTHVIYVLPHGDAVEQYGLPKDPQVSPAVHAWKGILKTIGSMVMGVGLVGTALHYLTYGPTWAEGDKEDGGRREVTSVGRQSGQGDQPHRKD</sequence>
<evidence type="ECO:0000256" key="3">
    <source>
        <dbReference type="ARBA" id="ARBA00022475"/>
    </source>
</evidence>
<keyword evidence="2" id="KW-0813">Transport</keyword>
<dbReference type="GO" id="GO:0008863">
    <property type="term" value="F:formate dehydrogenase (NAD+) activity"/>
    <property type="evidence" value="ECO:0007669"/>
    <property type="project" value="UniProtKB-EC"/>
</dbReference>
<dbReference type="Pfam" id="PF13247">
    <property type="entry name" value="Fer4_11"/>
    <property type="match status" value="1"/>
</dbReference>
<keyword evidence="15" id="KW-1185">Reference proteome</keyword>
<dbReference type="NCBIfam" id="TIGR01582">
    <property type="entry name" value="FDH-beta"/>
    <property type="match status" value="1"/>
</dbReference>
<evidence type="ECO:0000256" key="1">
    <source>
        <dbReference type="ARBA" id="ARBA00004236"/>
    </source>
</evidence>
<comment type="subcellular location">
    <subcellularLocation>
        <location evidence="1">Cell membrane</location>
    </subcellularLocation>
</comment>
<keyword evidence="6" id="KW-0479">Metal-binding</keyword>
<dbReference type="InterPro" id="IPR038384">
    <property type="entry name" value="Formate_DH_C_sf"/>
</dbReference>
<evidence type="ECO:0000256" key="4">
    <source>
        <dbReference type="ARBA" id="ARBA00022485"/>
    </source>
</evidence>
<gene>
    <name evidence="14" type="primary">fdxH</name>
    <name evidence="14" type="ORF">U7230_02805</name>
</gene>
<keyword evidence="8" id="KW-0249">Electron transport</keyword>
<keyword evidence="4" id="KW-0004">4Fe-4S</keyword>
<feature type="domain" description="4Fe-4S ferredoxin-type" evidence="13">
    <location>
        <begin position="26"/>
        <end position="56"/>
    </location>
</feature>
<evidence type="ECO:0000256" key="8">
    <source>
        <dbReference type="ARBA" id="ARBA00022982"/>
    </source>
</evidence>
<dbReference type="InterPro" id="IPR015246">
    <property type="entry name" value="Formate_DH_TM"/>
</dbReference>
<dbReference type="PROSITE" id="PS00198">
    <property type="entry name" value="4FE4S_FER_1"/>
    <property type="match status" value="1"/>
</dbReference>
<dbReference type="Gene3D" id="1.20.5.480">
    <property type="entry name" value="Single helix bin"/>
    <property type="match status" value="1"/>
</dbReference>
<feature type="compositionally biased region" description="Low complexity" evidence="12">
    <location>
        <begin position="10"/>
        <end position="20"/>
    </location>
</feature>
<evidence type="ECO:0000313" key="15">
    <source>
        <dbReference type="Proteomes" id="UP001332192"/>
    </source>
</evidence>
<organism evidence="14 15">
    <name type="scientific">Carboxydichorda subterranea</name>
    <dbReference type="NCBI Taxonomy" id="3109565"/>
    <lineage>
        <taxon>Bacteria</taxon>
        <taxon>Bacillati</taxon>
        <taxon>Bacillota</taxon>
        <taxon>Limnochordia</taxon>
        <taxon>Limnochordales</taxon>
        <taxon>Geochordaceae</taxon>
        <taxon>Carboxydichorda</taxon>
    </lineage>
</organism>
<protein>
    <submittedName>
        <fullName evidence="14">Formate dehydrogenase subunit beta</fullName>
        <ecNumber evidence="14">1.17.1.9</ecNumber>
    </submittedName>
</protein>
<evidence type="ECO:0000256" key="7">
    <source>
        <dbReference type="ARBA" id="ARBA00022737"/>
    </source>
</evidence>
<keyword evidence="11" id="KW-0472">Membrane</keyword>
<dbReference type="Gene3D" id="3.30.70.20">
    <property type="match status" value="2"/>
</dbReference>
<reference evidence="14 15" key="1">
    <citation type="journal article" date="2024" name="Front. Microbiol.">
        <title>Novel thermophilic genera Geochorda gen. nov. and Carboxydochorda gen. nov. from the deep terrestrial subsurface reveal the ecophysiological diversity in the class Limnochordia.</title>
        <authorList>
            <person name="Karnachuk O.V."/>
            <person name="Lukina A.P."/>
            <person name="Avakyan M.R."/>
            <person name="Kadnikov V.V."/>
            <person name="Begmatov S."/>
            <person name="Beletsky A.V."/>
            <person name="Vlasova K.G."/>
            <person name="Novikov A.A."/>
            <person name="Shcherbakova V.A."/>
            <person name="Mardanov A.V."/>
            <person name="Ravin N.V."/>
        </authorList>
    </citation>
    <scope>NUCLEOTIDE SEQUENCE [LARGE SCALE GENOMIC DNA]</scope>
    <source>
        <strain evidence="14 15">L945</strain>
    </source>
</reference>
<keyword evidence="10" id="KW-0411">Iron-sulfur</keyword>
<dbReference type="SUPFAM" id="SSF81597">
    <property type="entry name" value="Iron-sulfur subunit of formate dehydrogenase N, transmembrane anchor"/>
    <property type="match status" value="1"/>
</dbReference>
<evidence type="ECO:0000256" key="6">
    <source>
        <dbReference type="ARBA" id="ARBA00022723"/>
    </source>
</evidence>
<dbReference type="InterPro" id="IPR051555">
    <property type="entry name" value="FDH_Electron_Transfer_Unit"/>
</dbReference>
<dbReference type="PIRSF" id="PIRSF036298">
    <property type="entry name" value="FDH_4Fe4S"/>
    <property type="match status" value="1"/>
</dbReference>
<dbReference type="Proteomes" id="UP001332192">
    <property type="component" value="Chromosome"/>
</dbReference>
<evidence type="ECO:0000256" key="12">
    <source>
        <dbReference type="SAM" id="MobiDB-lite"/>
    </source>
</evidence>
<keyword evidence="3" id="KW-1003">Cell membrane</keyword>
<evidence type="ECO:0000256" key="9">
    <source>
        <dbReference type="ARBA" id="ARBA00023004"/>
    </source>
</evidence>
<feature type="region of interest" description="Disordered" evidence="12">
    <location>
        <begin position="279"/>
        <end position="308"/>
    </location>
</feature>
<keyword evidence="9" id="KW-0408">Iron</keyword>
<dbReference type="EMBL" id="CP141615">
    <property type="protein sequence ID" value="WRP17960.1"/>
    <property type="molecule type" value="Genomic_DNA"/>
</dbReference>
<dbReference type="SUPFAM" id="SSF54862">
    <property type="entry name" value="4Fe-4S ferredoxins"/>
    <property type="match status" value="1"/>
</dbReference>
<feature type="domain" description="4Fe-4S ferredoxin-type" evidence="13">
    <location>
        <begin position="120"/>
        <end position="149"/>
    </location>
</feature>
<dbReference type="CDD" id="cd10558">
    <property type="entry name" value="FDH-N"/>
    <property type="match status" value="1"/>
</dbReference>
<evidence type="ECO:0000256" key="2">
    <source>
        <dbReference type="ARBA" id="ARBA00022448"/>
    </source>
</evidence>
<dbReference type="InterPro" id="IPR006470">
    <property type="entry name" value="Formate_DH_bsu_Proteobacteria"/>
</dbReference>
<name>A0ABZ1BZH7_9FIRM</name>
<evidence type="ECO:0000256" key="11">
    <source>
        <dbReference type="ARBA" id="ARBA00023136"/>
    </source>
</evidence>
<dbReference type="InterPro" id="IPR017896">
    <property type="entry name" value="4Fe4S_Fe-S-bd"/>
</dbReference>
<dbReference type="PANTHER" id="PTHR43545">
    <property type="entry name" value="FORMATE DEHYDROGENASE, NITRATE-INDUCIBLE, IRON-SULFUR SUBUNIT"/>
    <property type="match status" value="1"/>
</dbReference>
<dbReference type="Pfam" id="PF09163">
    <property type="entry name" value="Form-deh_trans"/>
    <property type="match status" value="1"/>
</dbReference>
<keyword evidence="7" id="KW-0677">Repeat</keyword>
<evidence type="ECO:0000259" key="13">
    <source>
        <dbReference type="PROSITE" id="PS51379"/>
    </source>
</evidence>
<keyword evidence="14" id="KW-0560">Oxidoreductase</keyword>
<dbReference type="RefSeq" id="WP_324717231.1">
    <property type="nucleotide sequence ID" value="NZ_CP141615.1"/>
</dbReference>
<feature type="region of interest" description="Disordered" evidence="12">
    <location>
        <begin position="1"/>
        <end position="20"/>
    </location>
</feature>
<feature type="compositionally biased region" description="Basic and acidic residues" evidence="12">
    <location>
        <begin position="280"/>
        <end position="291"/>
    </location>
</feature>
<accession>A0ABZ1BZH7</accession>
<dbReference type="InterPro" id="IPR017900">
    <property type="entry name" value="4Fe4S_Fe_S_CS"/>
</dbReference>
<dbReference type="EC" id="1.17.1.9" evidence="14"/>
<proteinExistence type="predicted"/>
<dbReference type="PANTHER" id="PTHR43545:SF6">
    <property type="entry name" value="FORMATE DEHYDROGENASE, NITRATE-INDUCIBLE, IRON-SULFUR SUBUNIT"/>
    <property type="match status" value="1"/>
</dbReference>
<dbReference type="InterPro" id="IPR014603">
    <property type="entry name" value="Formate_DH_Fe-S_su"/>
</dbReference>
<evidence type="ECO:0000256" key="10">
    <source>
        <dbReference type="ARBA" id="ARBA00023014"/>
    </source>
</evidence>
<evidence type="ECO:0000313" key="14">
    <source>
        <dbReference type="EMBL" id="WRP17960.1"/>
    </source>
</evidence>
<keyword evidence="5" id="KW-0812">Transmembrane</keyword>
<dbReference type="PROSITE" id="PS51379">
    <property type="entry name" value="4FE4S_FER_2"/>
    <property type="match status" value="2"/>
</dbReference>